<keyword evidence="3" id="KW-1185">Reference proteome</keyword>
<accession>A0A917L0L2</accession>
<dbReference type="Pfam" id="PF13403">
    <property type="entry name" value="Hint_2"/>
    <property type="match status" value="1"/>
</dbReference>
<protein>
    <recommendedName>
        <fullName evidence="1">Hedgehog/Intein (Hint) domain-containing protein</fullName>
    </recommendedName>
</protein>
<feature type="domain" description="Hedgehog/Intein (Hint)" evidence="1">
    <location>
        <begin position="91"/>
        <end position="225"/>
    </location>
</feature>
<dbReference type="Proteomes" id="UP000661507">
    <property type="component" value="Unassembled WGS sequence"/>
</dbReference>
<name>A0A917L0L2_9PROT</name>
<evidence type="ECO:0000313" key="3">
    <source>
        <dbReference type="Proteomes" id="UP000661507"/>
    </source>
</evidence>
<sequence length="282" mass="30057">MATEVFNVLYELDSNGEIIRTVNFDVGTAFDTPLSVGETFTIPDWSVTFTYVGTNENGDIVGTLDGTNYLFTDTSYGDGGAYPEITGTDFVCFLAGTLIATEYGEVPVETLRAGDLVLARHGGQVSFKPLVWVGRMEAGAASGASGAPIIIEAGALGQGMPVRDLGVSPEHALLVDGVLIPAHLLVNGETIRREPTRRRVTYYHLELERHGLLLSDGAWSESYREAGNRHLFDNAGVTVMASGALSPPGQAGVACLPILRDGPRLAGIHRRLAALSQRRQAA</sequence>
<dbReference type="SUPFAM" id="SSF51294">
    <property type="entry name" value="Hedgehog/intein (Hint) domain"/>
    <property type="match status" value="1"/>
</dbReference>
<organism evidence="2 3">
    <name type="scientific">Neoroseomonas lacus</name>
    <dbReference type="NCBI Taxonomy" id="287609"/>
    <lineage>
        <taxon>Bacteria</taxon>
        <taxon>Pseudomonadati</taxon>
        <taxon>Pseudomonadota</taxon>
        <taxon>Alphaproteobacteria</taxon>
        <taxon>Acetobacterales</taxon>
        <taxon>Acetobacteraceae</taxon>
        <taxon>Neoroseomonas</taxon>
    </lineage>
</organism>
<dbReference type="EMBL" id="BMKW01000017">
    <property type="protein sequence ID" value="GGJ39221.1"/>
    <property type="molecule type" value="Genomic_DNA"/>
</dbReference>
<dbReference type="Gene3D" id="2.170.16.10">
    <property type="entry name" value="Hedgehog/Intein (Hint) domain"/>
    <property type="match status" value="1"/>
</dbReference>
<dbReference type="AlphaFoldDB" id="A0A917L0L2"/>
<evidence type="ECO:0000259" key="1">
    <source>
        <dbReference type="Pfam" id="PF13403"/>
    </source>
</evidence>
<dbReference type="InterPro" id="IPR036844">
    <property type="entry name" value="Hint_dom_sf"/>
</dbReference>
<reference evidence="2" key="1">
    <citation type="journal article" date="2014" name="Int. J. Syst. Evol. Microbiol.">
        <title>Complete genome sequence of Corynebacterium casei LMG S-19264T (=DSM 44701T), isolated from a smear-ripened cheese.</title>
        <authorList>
            <consortium name="US DOE Joint Genome Institute (JGI-PGF)"/>
            <person name="Walter F."/>
            <person name="Albersmeier A."/>
            <person name="Kalinowski J."/>
            <person name="Ruckert C."/>
        </authorList>
    </citation>
    <scope>NUCLEOTIDE SEQUENCE</scope>
    <source>
        <strain evidence="2">CGMCC 1.3617</strain>
    </source>
</reference>
<comment type="caution">
    <text evidence="2">The sequence shown here is derived from an EMBL/GenBank/DDBJ whole genome shotgun (WGS) entry which is preliminary data.</text>
</comment>
<dbReference type="InterPro" id="IPR028992">
    <property type="entry name" value="Hedgehog/Intein_dom"/>
</dbReference>
<evidence type="ECO:0000313" key="2">
    <source>
        <dbReference type="EMBL" id="GGJ39221.1"/>
    </source>
</evidence>
<dbReference type="RefSeq" id="WP_188972652.1">
    <property type="nucleotide sequence ID" value="NZ_BMKW01000017.1"/>
</dbReference>
<reference evidence="2" key="2">
    <citation type="submission" date="2020-09" db="EMBL/GenBank/DDBJ databases">
        <authorList>
            <person name="Sun Q."/>
            <person name="Zhou Y."/>
        </authorList>
    </citation>
    <scope>NUCLEOTIDE SEQUENCE</scope>
    <source>
        <strain evidence="2">CGMCC 1.3617</strain>
    </source>
</reference>
<proteinExistence type="predicted"/>
<gene>
    <name evidence="2" type="ORF">GCM10011320_53560</name>
</gene>